<keyword evidence="1" id="KW-0472">Membrane</keyword>
<evidence type="ECO:0000259" key="2">
    <source>
        <dbReference type="PROSITE" id="PS50835"/>
    </source>
</evidence>
<dbReference type="Gene3D" id="2.60.40.10">
    <property type="entry name" value="Immunoglobulins"/>
    <property type="match status" value="1"/>
</dbReference>
<dbReference type="AlphaFoldDB" id="A0A8T2L6L0"/>
<feature type="domain" description="Ig-like" evidence="2">
    <location>
        <begin position="24"/>
        <end position="111"/>
    </location>
</feature>
<dbReference type="Pfam" id="PF07679">
    <property type="entry name" value="I-set"/>
    <property type="match status" value="1"/>
</dbReference>
<proteinExistence type="predicted"/>
<dbReference type="PROSITE" id="PS50835">
    <property type="entry name" value="IG_LIKE"/>
    <property type="match status" value="1"/>
</dbReference>
<dbReference type="InterPro" id="IPR003599">
    <property type="entry name" value="Ig_sub"/>
</dbReference>
<dbReference type="InterPro" id="IPR007110">
    <property type="entry name" value="Ig-like_dom"/>
</dbReference>
<evidence type="ECO:0000313" key="4">
    <source>
        <dbReference type="Proteomes" id="UP000752171"/>
    </source>
</evidence>
<dbReference type="EMBL" id="JAICCE010000019">
    <property type="protein sequence ID" value="KAG9264611.1"/>
    <property type="molecule type" value="Genomic_DNA"/>
</dbReference>
<keyword evidence="1" id="KW-1133">Transmembrane helix</keyword>
<protein>
    <recommendedName>
        <fullName evidence="2">Ig-like domain-containing protein</fullName>
    </recommendedName>
</protein>
<dbReference type="InterPro" id="IPR013098">
    <property type="entry name" value="Ig_I-set"/>
</dbReference>
<keyword evidence="1" id="KW-0812">Transmembrane</keyword>
<feature type="transmembrane region" description="Helical" evidence="1">
    <location>
        <begin position="5"/>
        <end position="25"/>
    </location>
</feature>
<dbReference type="InterPro" id="IPR013783">
    <property type="entry name" value="Ig-like_fold"/>
</dbReference>
<dbReference type="SUPFAM" id="SSF48726">
    <property type="entry name" value="Immunoglobulin"/>
    <property type="match status" value="1"/>
</dbReference>
<dbReference type="Proteomes" id="UP000752171">
    <property type="component" value="Unassembled WGS sequence"/>
</dbReference>
<accession>A0A8T2L6L0</accession>
<organism evidence="3 4">
    <name type="scientific">Astyanax mexicanus</name>
    <name type="common">Blind cave fish</name>
    <name type="synonym">Astyanax fasciatus mexicanus</name>
    <dbReference type="NCBI Taxonomy" id="7994"/>
    <lineage>
        <taxon>Eukaryota</taxon>
        <taxon>Metazoa</taxon>
        <taxon>Chordata</taxon>
        <taxon>Craniata</taxon>
        <taxon>Vertebrata</taxon>
        <taxon>Euteleostomi</taxon>
        <taxon>Actinopterygii</taxon>
        <taxon>Neopterygii</taxon>
        <taxon>Teleostei</taxon>
        <taxon>Ostariophysi</taxon>
        <taxon>Characiformes</taxon>
        <taxon>Characoidei</taxon>
        <taxon>Acestrorhamphidae</taxon>
        <taxon>Acestrorhamphinae</taxon>
        <taxon>Astyanax</taxon>
    </lineage>
</organism>
<sequence length="221" mass="25180">MKRIFYYFFFFYWMSTLVFSIVFPLNTNQDVEVECNQSIVLQCTIISPEPVTVVDMHWMKPNAERITNRSCTLTSESLTCTITHASPGDAGNYICVLQASNGHGNNKTTVTVRDCVKSAPSDPLYCIFITNHSDGEVHWFCGEKNVTQASGKKQVKKTHEYFITSSLQDPGCDVDYNCSLWIPTLNTYVSSQCVQRNSSTNHKLPWIVLLLCFTFTKYKVY</sequence>
<gene>
    <name evidence="3" type="ORF">AMEX_G22898</name>
</gene>
<name>A0A8T2L6L0_ASTMX</name>
<evidence type="ECO:0000256" key="1">
    <source>
        <dbReference type="SAM" id="Phobius"/>
    </source>
</evidence>
<evidence type="ECO:0000313" key="3">
    <source>
        <dbReference type="EMBL" id="KAG9264611.1"/>
    </source>
</evidence>
<dbReference type="InterPro" id="IPR036179">
    <property type="entry name" value="Ig-like_dom_sf"/>
</dbReference>
<dbReference type="SMART" id="SM00409">
    <property type="entry name" value="IG"/>
    <property type="match status" value="1"/>
</dbReference>
<reference evidence="3 4" key="1">
    <citation type="submission" date="2021-07" db="EMBL/GenBank/DDBJ databases">
        <authorList>
            <person name="Imarazene B."/>
            <person name="Zahm M."/>
            <person name="Klopp C."/>
            <person name="Cabau C."/>
            <person name="Beille S."/>
            <person name="Jouanno E."/>
            <person name="Castinel A."/>
            <person name="Lluch J."/>
            <person name="Gil L."/>
            <person name="Kuchtly C."/>
            <person name="Lopez Roques C."/>
            <person name="Donnadieu C."/>
            <person name="Parrinello H."/>
            <person name="Journot L."/>
            <person name="Du K."/>
            <person name="Schartl M."/>
            <person name="Retaux S."/>
            <person name="Guiguen Y."/>
        </authorList>
    </citation>
    <scope>NUCLEOTIDE SEQUENCE [LARGE SCALE GENOMIC DNA]</scope>
    <source>
        <strain evidence="3">Pach_M1</strain>
        <tissue evidence="3">Testis</tissue>
    </source>
</reference>
<comment type="caution">
    <text evidence="3">The sequence shown here is derived from an EMBL/GenBank/DDBJ whole genome shotgun (WGS) entry which is preliminary data.</text>
</comment>